<dbReference type="InterPro" id="IPR000432">
    <property type="entry name" value="DNA_mismatch_repair_MutS_C"/>
</dbReference>
<gene>
    <name evidence="9" type="primary">mutS</name>
    <name evidence="12" type="ORF">RT41_GL001740</name>
</gene>
<reference evidence="12 13" key="1">
    <citation type="submission" date="2014-12" db="EMBL/GenBank/DDBJ databases">
        <title>Draft genome sequences of 10 type strains of Lactococcus.</title>
        <authorList>
            <person name="Sun Z."/>
            <person name="Zhong Z."/>
            <person name="Liu W."/>
            <person name="Zhang W."/>
            <person name="Zhang H."/>
        </authorList>
    </citation>
    <scope>NUCLEOTIDE SEQUENCE [LARGE SCALE GENOMIC DNA]</scope>
    <source>
        <strain evidence="12 13">JCM 16395</strain>
    </source>
</reference>
<evidence type="ECO:0000256" key="2">
    <source>
        <dbReference type="ARBA" id="ARBA00021982"/>
    </source>
</evidence>
<dbReference type="PIRSF" id="PIRSF037677">
    <property type="entry name" value="DNA_mis_repair_Msh6"/>
    <property type="match status" value="1"/>
</dbReference>
<dbReference type="PROSITE" id="PS00486">
    <property type="entry name" value="DNA_MISMATCH_REPAIR_2"/>
    <property type="match status" value="1"/>
</dbReference>
<dbReference type="EMBL" id="JXJU01000007">
    <property type="protein sequence ID" value="PCR99627.1"/>
    <property type="molecule type" value="Genomic_DNA"/>
</dbReference>
<dbReference type="InterPro" id="IPR005748">
    <property type="entry name" value="DNA_mismatch_repair_MutS"/>
</dbReference>
<dbReference type="SMART" id="SM00534">
    <property type="entry name" value="MUTSac"/>
    <property type="match status" value="1"/>
</dbReference>
<comment type="function">
    <text evidence="8 9">This protein is involved in the repair of mismatches in DNA. It is possible that it carries out the mismatch recognition step. This protein has a weak ATPase activity.</text>
</comment>
<keyword evidence="3 9" id="KW-0547">Nucleotide-binding</keyword>
<dbReference type="Pfam" id="PF01624">
    <property type="entry name" value="MutS_I"/>
    <property type="match status" value="1"/>
</dbReference>
<dbReference type="AlphaFoldDB" id="A0A2A5RKF1"/>
<dbReference type="GO" id="GO:0006298">
    <property type="term" value="P:mismatch repair"/>
    <property type="evidence" value="ECO:0007669"/>
    <property type="project" value="UniProtKB-UniRule"/>
</dbReference>
<dbReference type="Proteomes" id="UP000218181">
    <property type="component" value="Unassembled WGS sequence"/>
</dbReference>
<feature type="domain" description="DNA mismatch repair proteins mutS family" evidence="11">
    <location>
        <begin position="717"/>
        <end position="733"/>
    </location>
</feature>
<dbReference type="Gene3D" id="1.10.1420.10">
    <property type="match status" value="2"/>
</dbReference>
<evidence type="ECO:0000259" key="11">
    <source>
        <dbReference type="PROSITE" id="PS00486"/>
    </source>
</evidence>
<dbReference type="Gene3D" id="3.30.420.110">
    <property type="entry name" value="MutS, connector domain"/>
    <property type="match status" value="1"/>
</dbReference>
<keyword evidence="13" id="KW-1185">Reference proteome</keyword>
<dbReference type="NCBIfam" id="NF003810">
    <property type="entry name" value="PRK05399.1"/>
    <property type="match status" value="1"/>
</dbReference>
<dbReference type="Pfam" id="PF05190">
    <property type="entry name" value="MutS_IV"/>
    <property type="match status" value="1"/>
</dbReference>
<evidence type="ECO:0000313" key="13">
    <source>
        <dbReference type="Proteomes" id="UP000218181"/>
    </source>
</evidence>
<feature type="binding site" evidence="9">
    <location>
        <begin position="643"/>
        <end position="650"/>
    </location>
    <ligand>
        <name>ATP</name>
        <dbReference type="ChEBI" id="CHEBI:30616"/>
    </ligand>
</feature>
<dbReference type="InterPro" id="IPR007696">
    <property type="entry name" value="DNA_mismatch_repair_MutS_core"/>
</dbReference>
<dbReference type="Pfam" id="PF00488">
    <property type="entry name" value="MutS_V"/>
    <property type="match status" value="1"/>
</dbReference>
<dbReference type="STRING" id="1291764.GCA_001311235_02251"/>
<dbReference type="CDD" id="cd03284">
    <property type="entry name" value="ABC_MutS1"/>
    <property type="match status" value="1"/>
</dbReference>
<evidence type="ECO:0000256" key="8">
    <source>
        <dbReference type="ARBA" id="ARBA00024647"/>
    </source>
</evidence>
<dbReference type="GO" id="GO:0030983">
    <property type="term" value="F:mismatched DNA binding"/>
    <property type="evidence" value="ECO:0007669"/>
    <property type="project" value="InterPro"/>
</dbReference>
<evidence type="ECO:0000256" key="6">
    <source>
        <dbReference type="ARBA" id="ARBA00023125"/>
    </source>
</evidence>
<keyword evidence="7 9" id="KW-0234">DNA repair</keyword>
<comment type="similarity">
    <text evidence="1 9 10">Belongs to the DNA mismatch repair MutS family.</text>
</comment>
<keyword evidence="6 9" id="KW-0238">DNA-binding</keyword>
<organism evidence="12 13">
    <name type="scientific">Lactococcus fujiensis JCM 16395</name>
    <dbReference type="NCBI Taxonomy" id="1291764"/>
    <lineage>
        <taxon>Bacteria</taxon>
        <taxon>Bacillati</taxon>
        <taxon>Bacillota</taxon>
        <taxon>Bacilli</taxon>
        <taxon>Lactobacillales</taxon>
        <taxon>Streptococcaceae</taxon>
        <taxon>Lactococcus</taxon>
    </lineage>
</organism>
<dbReference type="FunFam" id="1.10.1420.10:FF:000001">
    <property type="entry name" value="DNA mismatch repair protein MutS"/>
    <property type="match status" value="1"/>
</dbReference>
<dbReference type="InterPro" id="IPR045076">
    <property type="entry name" value="MutS"/>
</dbReference>
<dbReference type="PANTHER" id="PTHR11361">
    <property type="entry name" value="DNA MISMATCH REPAIR PROTEIN MUTS FAMILY MEMBER"/>
    <property type="match status" value="1"/>
</dbReference>
<dbReference type="InterPro" id="IPR036187">
    <property type="entry name" value="DNA_mismatch_repair_MutS_sf"/>
</dbReference>
<evidence type="ECO:0000313" key="12">
    <source>
        <dbReference type="EMBL" id="PCR99627.1"/>
    </source>
</evidence>
<dbReference type="GO" id="GO:0140664">
    <property type="term" value="F:ATP-dependent DNA damage sensor activity"/>
    <property type="evidence" value="ECO:0007669"/>
    <property type="project" value="InterPro"/>
</dbReference>
<comment type="caution">
    <text evidence="12">The sequence shown here is derived from an EMBL/GenBank/DDBJ whole genome shotgun (WGS) entry which is preliminary data.</text>
</comment>
<dbReference type="FunFam" id="3.40.50.300:FF:000870">
    <property type="entry name" value="MutS protein homolog 4"/>
    <property type="match status" value="1"/>
</dbReference>
<dbReference type="SUPFAM" id="SSF48334">
    <property type="entry name" value="DNA repair protein MutS, domain III"/>
    <property type="match status" value="1"/>
</dbReference>
<evidence type="ECO:0000256" key="5">
    <source>
        <dbReference type="ARBA" id="ARBA00022840"/>
    </source>
</evidence>
<dbReference type="Gene3D" id="3.40.1170.10">
    <property type="entry name" value="DNA repair protein MutS, domain I"/>
    <property type="match status" value="1"/>
</dbReference>
<dbReference type="InterPro" id="IPR007860">
    <property type="entry name" value="DNA_mmatch_repair_MutS_con_dom"/>
</dbReference>
<dbReference type="FunFam" id="3.40.1170.10:FF:000001">
    <property type="entry name" value="DNA mismatch repair protein MutS"/>
    <property type="match status" value="1"/>
</dbReference>
<evidence type="ECO:0000256" key="9">
    <source>
        <dbReference type="HAMAP-Rule" id="MF_00096"/>
    </source>
</evidence>
<dbReference type="Pfam" id="PF05192">
    <property type="entry name" value="MutS_III"/>
    <property type="match status" value="1"/>
</dbReference>
<name>A0A2A5RKF1_9LACT</name>
<evidence type="ECO:0000256" key="10">
    <source>
        <dbReference type="RuleBase" id="RU003756"/>
    </source>
</evidence>
<proteinExistence type="inferred from homology"/>
<protein>
    <recommendedName>
        <fullName evidence="2 9">DNA mismatch repair protein MutS</fullName>
    </recommendedName>
</protein>
<dbReference type="SUPFAM" id="SSF52540">
    <property type="entry name" value="P-loop containing nucleoside triphosphate hydrolases"/>
    <property type="match status" value="1"/>
</dbReference>
<dbReference type="InterPro" id="IPR027417">
    <property type="entry name" value="P-loop_NTPase"/>
</dbReference>
<keyword evidence="5 9" id="KW-0067">ATP-binding</keyword>
<dbReference type="GO" id="GO:0005524">
    <property type="term" value="F:ATP binding"/>
    <property type="evidence" value="ECO:0007669"/>
    <property type="project" value="UniProtKB-UniRule"/>
</dbReference>
<dbReference type="GO" id="GO:0005829">
    <property type="term" value="C:cytosol"/>
    <property type="evidence" value="ECO:0007669"/>
    <property type="project" value="TreeGrafter"/>
</dbReference>
<dbReference type="Pfam" id="PF05188">
    <property type="entry name" value="MutS_II"/>
    <property type="match status" value="1"/>
</dbReference>
<dbReference type="SUPFAM" id="SSF55271">
    <property type="entry name" value="DNA repair protein MutS, domain I"/>
    <property type="match status" value="1"/>
</dbReference>
<dbReference type="InterPro" id="IPR007695">
    <property type="entry name" value="DNA_mismatch_repair_MutS-lik_N"/>
</dbReference>
<evidence type="ECO:0000256" key="1">
    <source>
        <dbReference type="ARBA" id="ARBA00006271"/>
    </source>
</evidence>
<dbReference type="InterPro" id="IPR007861">
    <property type="entry name" value="DNA_mismatch_repair_MutS_clamp"/>
</dbReference>
<dbReference type="Gene3D" id="3.40.50.300">
    <property type="entry name" value="P-loop containing nucleotide triphosphate hydrolases"/>
    <property type="match status" value="1"/>
</dbReference>
<dbReference type="InterPro" id="IPR016151">
    <property type="entry name" value="DNA_mismatch_repair_MutS_N"/>
</dbReference>
<dbReference type="SMART" id="SM00533">
    <property type="entry name" value="MUTSd"/>
    <property type="match status" value="1"/>
</dbReference>
<dbReference type="HAMAP" id="MF_00096">
    <property type="entry name" value="MutS"/>
    <property type="match status" value="1"/>
</dbReference>
<dbReference type="InterPro" id="IPR036678">
    <property type="entry name" value="MutS_con_dom_sf"/>
</dbReference>
<evidence type="ECO:0000256" key="3">
    <source>
        <dbReference type="ARBA" id="ARBA00022741"/>
    </source>
</evidence>
<evidence type="ECO:0000256" key="4">
    <source>
        <dbReference type="ARBA" id="ARBA00022763"/>
    </source>
</evidence>
<sequence>MRKEREMPEKISPGMQQYLDIKKDYPDAFLLFRMGDFYELFYEDAVNAAQILELTLTSRNKNSENPVPMAGVPHHAISEYIEKLVDLGYKVAVADQIENPKDAVGIVKRAVTQVITPGTMVDGKNNGENNFLVAIDQAENKFALAYIDLSTGEFKVTELPDFMTVKGEIASLKAHEVVAGYPLEESQTKQLTQQLNVLISEQFERDENISNVNSFQNLSSLSNKAENRALSSLAEKTEENKAEQEPMDLSALTDLEKSLVQKLLSYIKRTQMRDLSHVQNIEHYEIKDFLQMDYATKSSLELTANKREGKKHGTLYWLLDSTKTAMGSRLLRSWIDRPLLNVNEINKRLEITQILIDNFFERADLIESLKGVYDLERLASRVSFGKAVPVDFLQLANSLSNVPIIKNILESINQPLLSSLANRMDALPELTEFINLAIDDTAARTITEGGIIKTGYNEQLDKYREALENGTSWIAKLEADEKVKTGISTLRIDFNRKDGYYFHITQSQLGSVPDHFFRKATLKNSERFGSKELSEIEEIMLEAKEKSSTLEYELFLKVRATTEQYISRLQALAKAVAEIDCLQSFATIAEKEGYIRPVLTPHDKAVNIKNGRHAVVEAVMGAQEYVPNDIEFSKDTTIQLITGPNMSGKSTYMRQFALTVIMAQIGSFVPAEVAKLPIFDAIFTRIGASDNLISGESTFMVEMSEANHAIQSATENSLIIFDELGRGTATYDGMALAQAIIEFVHDKIGAKTLFATHYHELTELETTLKHLKNVHVATLEENGNVTFLHKITEGPADKSYGIHVAKIAGLPNVLLERADIILQKLENKPVIVQSLENHDEQLSLFDFDEQSTEIIDRLKKANIDNMTARDAMNFLWDLKDLL</sequence>
<dbReference type="SUPFAM" id="SSF53150">
    <property type="entry name" value="DNA repair protein MutS, domain II"/>
    <property type="match status" value="1"/>
</dbReference>
<dbReference type="InterPro" id="IPR017261">
    <property type="entry name" value="DNA_mismatch_repair_MutS/MSH"/>
</dbReference>
<evidence type="ECO:0000256" key="7">
    <source>
        <dbReference type="ARBA" id="ARBA00023204"/>
    </source>
</evidence>
<dbReference type="GO" id="GO:0003684">
    <property type="term" value="F:damaged DNA binding"/>
    <property type="evidence" value="ECO:0007669"/>
    <property type="project" value="UniProtKB-UniRule"/>
</dbReference>
<dbReference type="PANTHER" id="PTHR11361:SF34">
    <property type="entry name" value="DNA MISMATCH REPAIR PROTEIN MSH1, MITOCHONDRIAL"/>
    <property type="match status" value="1"/>
</dbReference>
<accession>A0A2A5RKF1</accession>
<keyword evidence="4 9" id="KW-0227">DNA damage</keyword>
<dbReference type="NCBIfam" id="TIGR01070">
    <property type="entry name" value="mutS1"/>
    <property type="match status" value="1"/>
</dbReference>